<dbReference type="Proteomes" id="UP000499080">
    <property type="component" value="Unassembled WGS sequence"/>
</dbReference>
<feature type="non-terminal residue" evidence="2">
    <location>
        <position position="1"/>
    </location>
</feature>
<keyword evidence="3" id="KW-1185">Reference proteome</keyword>
<accession>A0A4Y2NV73</accession>
<evidence type="ECO:0000313" key="3">
    <source>
        <dbReference type="Proteomes" id="UP000499080"/>
    </source>
</evidence>
<evidence type="ECO:0000313" key="2">
    <source>
        <dbReference type="EMBL" id="GBN42210.1"/>
    </source>
</evidence>
<dbReference type="EMBL" id="BGPR01129493">
    <property type="protein sequence ID" value="GBN42210.1"/>
    <property type="molecule type" value="Genomic_DNA"/>
</dbReference>
<evidence type="ECO:0000256" key="1">
    <source>
        <dbReference type="SAM" id="MobiDB-lite"/>
    </source>
</evidence>
<comment type="caution">
    <text evidence="2">The sequence shown here is derived from an EMBL/GenBank/DDBJ whole genome shotgun (WGS) entry which is preliminary data.</text>
</comment>
<dbReference type="OrthoDB" id="5859304at2759"/>
<dbReference type="PANTHER" id="PTHR46221">
    <property type="entry name" value="FERM AND PDZ DOMAIN-CONTAINING PROTEIN FAMILY MEMBER"/>
    <property type="match status" value="1"/>
</dbReference>
<proteinExistence type="predicted"/>
<dbReference type="PANTHER" id="PTHR46221:SF3">
    <property type="entry name" value="FERM AND PDZ DOMAIN-CONTAINING PROTEIN 4"/>
    <property type="match status" value="1"/>
</dbReference>
<name>A0A4Y2NV73_ARAVE</name>
<dbReference type="AlphaFoldDB" id="A0A4Y2NV73"/>
<feature type="region of interest" description="Disordered" evidence="1">
    <location>
        <begin position="1"/>
        <end position="27"/>
    </location>
</feature>
<protein>
    <submittedName>
        <fullName evidence="2">Uncharacterized protein</fullName>
    </submittedName>
</protein>
<organism evidence="2 3">
    <name type="scientific">Araneus ventricosus</name>
    <name type="common">Orbweaver spider</name>
    <name type="synonym">Epeira ventricosa</name>
    <dbReference type="NCBI Taxonomy" id="182803"/>
    <lineage>
        <taxon>Eukaryota</taxon>
        <taxon>Metazoa</taxon>
        <taxon>Ecdysozoa</taxon>
        <taxon>Arthropoda</taxon>
        <taxon>Chelicerata</taxon>
        <taxon>Arachnida</taxon>
        <taxon>Araneae</taxon>
        <taxon>Araneomorphae</taxon>
        <taxon>Entelegynae</taxon>
        <taxon>Araneoidea</taxon>
        <taxon>Araneidae</taxon>
        <taxon>Araneus</taxon>
    </lineage>
</organism>
<reference evidence="2 3" key="1">
    <citation type="journal article" date="2019" name="Sci. Rep.">
        <title>Orb-weaving spider Araneus ventricosus genome elucidates the spidroin gene catalogue.</title>
        <authorList>
            <person name="Kono N."/>
            <person name="Nakamura H."/>
            <person name="Ohtoshi R."/>
            <person name="Moran D.A.P."/>
            <person name="Shinohara A."/>
            <person name="Yoshida Y."/>
            <person name="Fujiwara M."/>
            <person name="Mori M."/>
            <person name="Tomita M."/>
            <person name="Arakawa K."/>
        </authorList>
    </citation>
    <scope>NUCLEOTIDE SEQUENCE [LARGE SCALE GENOMIC DNA]</scope>
</reference>
<sequence length="79" mass="8975">HVNKTTTTEDPRKDSDEEPPQPRDVELVRDPQKGFGFVAGSEKPVIVRFVTEGTKIFTLLCSNSVQDCVLWCYIENTDF</sequence>
<feature type="compositionally biased region" description="Basic and acidic residues" evidence="1">
    <location>
        <begin position="7"/>
        <end position="27"/>
    </location>
</feature>
<gene>
    <name evidence="2" type="ORF">AVEN_252192_1</name>
</gene>